<reference evidence="3" key="1">
    <citation type="journal article" date="2014" name="Genome Biol. Evol.">
        <title>Pangenome evidence for extensive interdomain horizontal transfer affecting lineage core and shell genes in uncultured planktonic thaumarchaeota and euryarchaeota.</title>
        <authorList>
            <person name="Deschamps P."/>
            <person name="Zivanovic Y."/>
            <person name="Moreira D."/>
            <person name="Rodriguez-Valera F."/>
            <person name="Lopez-Garcia P."/>
        </authorList>
    </citation>
    <scope>NUCLEOTIDE SEQUENCE</scope>
</reference>
<evidence type="ECO:0000256" key="1">
    <source>
        <dbReference type="SAM" id="Phobius"/>
    </source>
</evidence>
<proteinExistence type="predicted"/>
<keyword evidence="1" id="KW-0812">Transmembrane</keyword>
<evidence type="ECO:0000313" key="3">
    <source>
        <dbReference type="EMBL" id="AIE93591.1"/>
    </source>
</evidence>
<dbReference type="AlphaFoldDB" id="A0A075FVU1"/>
<dbReference type="InterPro" id="IPR027954">
    <property type="entry name" value="Transcobalamin-like_C"/>
</dbReference>
<organism evidence="3">
    <name type="scientific">uncultured marine group II/III euryarchaeote AD1000_39_C04</name>
    <dbReference type="NCBI Taxonomy" id="1457762"/>
    <lineage>
        <taxon>Archaea</taxon>
        <taxon>Methanobacteriati</taxon>
        <taxon>Methanobacteriota</taxon>
        <taxon>environmental samples</taxon>
    </lineage>
</organism>
<dbReference type="Gene3D" id="2.170.130.30">
    <property type="match status" value="1"/>
</dbReference>
<name>A0A075FVU1_9EURY</name>
<dbReference type="Pfam" id="PF14478">
    <property type="entry name" value="DUF4430"/>
    <property type="match status" value="1"/>
</dbReference>
<accession>A0A075FVU1</accession>
<feature type="domain" description="Transcobalamin-like C-terminal" evidence="2">
    <location>
        <begin position="88"/>
        <end position="145"/>
    </location>
</feature>
<keyword evidence="1" id="KW-0472">Membrane</keyword>
<keyword evidence="1" id="KW-1133">Transmembrane helix</keyword>
<evidence type="ECO:0000259" key="2">
    <source>
        <dbReference type="Pfam" id="PF14478"/>
    </source>
</evidence>
<dbReference type="EMBL" id="KF900399">
    <property type="protein sequence ID" value="AIE93591.1"/>
    <property type="molecule type" value="Genomic_DNA"/>
</dbReference>
<sequence length="148" mass="16302">MSETRNVLMAILIVNSLAIGGILYEINYFDEGDLDTSTIVTAKLVIKFTNVGENNTLIFESITTSESTAYGILLGGQTQGSYSVTATTHYEFGLFVESIAGWGTCGNCQDEDGFYWLYSVNDNNGDIAANRRIISDGDVVEWNYTNEY</sequence>
<feature type="transmembrane region" description="Helical" evidence="1">
    <location>
        <begin position="7"/>
        <end position="24"/>
    </location>
</feature>
<protein>
    <recommendedName>
        <fullName evidence="2">Transcobalamin-like C-terminal domain-containing protein</fullName>
    </recommendedName>
</protein>